<feature type="region of interest" description="Disordered" evidence="1">
    <location>
        <begin position="1295"/>
        <end position="1339"/>
    </location>
</feature>
<feature type="region of interest" description="Disordered" evidence="1">
    <location>
        <begin position="538"/>
        <end position="594"/>
    </location>
</feature>
<dbReference type="EMBL" id="JAUPFM010000001">
    <property type="protein sequence ID" value="KAK2862284.1"/>
    <property type="molecule type" value="Genomic_DNA"/>
</dbReference>
<evidence type="ECO:0000313" key="3">
    <source>
        <dbReference type="Proteomes" id="UP001187415"/>
    </source>
</evidence>
<comment type="caution">
    <text evidence="2">The sequence shown here is derived from an EMBL/GenBank/DDBJ whole genome shotgun (WGS) entry which is preliminary data.</text>
</comment>
<feature type="region of interest" description="Disordered" evidence="1">
    <location>
        <begin position="475"/>
        <end position="512"/>
    </location>
</feature>
<feature type="region of interest" description="Disordered" evidence="1">
    <location>
        <begin position="752"/>
        <end position="957"/>
    </location>
</feature>
<feature type="compositionally biased region" description="Low complexity" evidence="1">
    <location>
        <begin position="687"/>
        <end position="700"/>
    </location>
</feature>
<reference evidence="2" key="1">
    <citation type="submission" date="2023-07" db="EMBL/GenBank/DDBJ databases">
        <title>Chromosome-level Genome Assembly of Striped Snakehead (Channa striata).</title>
        <authorList>
            <person name="Liu H."/>
        </authorList>
    </citation>
    <scope>NUCLEOTIDE SEQUENCE</scope>
    <source>
        <strain evidence="2">Gz</strain>
        <tissue evidence="2">Muscle</tissue>
    </source>
</reference>
<evidence type="ECO:0000313" key="2">
    <source>
        <dbReference type="EMBL" id="KAK2862284.1"/>
    </source>
</evidence>
<feature type="compositionally biased region" description="Polar residues" evidence="1">
    <location>
        <begin position="1202"/>
        <end position="1211"/>
    </location>
</feature>
<feature type="compositionally biased region" description="Basic and acidic residues" evidence="1">
    <location>
        <begin position="804"/>
        <end position="815"/>
    </location>
</feature>
<feature type="compositionally biased region" description="Basic and acidic residues" evidence="1">
    <location>
        <begin position="761"/>
        <end position="771"/>
    </location>
</feature>
<feature type="compositionally biased region" description="Polar residues" evidence="1">
    <location>
        <begin position="499"/>
        <end position="508"/>
    </location>
</feature>
<dbReference type="Proteomes" id="UP001187415">
    <property type="component" value="Unassembled WGS sequence"/>
</dbReference>
<feature type="compositionally biased region" description="Acidic residues" evidence="1">
    <location>
        <begin position="1251"/>
        <end position="1263"/>
    </location>
</feature>
<feature type="compositionally biased region" description="Basic and acidic residues" evidence="1">
    <location>
        <begin position="826"/>
        <end position="853"/>
    </location>
</feature>
<feature type="compositionally biased region" description="Low complexity" evidence="1">
    <location>
        <begin position="1325"/>
        <end position="1338"/>
    </location>
</feature>
<feature type="region of interest" description="Disordered" evidence="1">
    <location>
        <begin position="1132"/>
        <end position="1156"/>
    </location>
</feature>
<accession>A0AA88NT80</accession>
<keyword evidence="3" id="KW-1185">Reference proteome</keyword>
<protein>
    <submittedName>
        <fullName evidence="2">Uncharacterized protein</fullName>
    </submittedName>
</protein>
<feature type="compositionally biased region" description="Polar residues" evidence="1">
    <location>
        <begin position="637"/>
        <end position="648"/>
    </location>
</feature>
<name>A0AA88NT80_CHASR</name>
<feature type="region of interest" description="Disordered" evidence="1">
    <location>
        <begin position="1202"/>
        <end position="1221"/>
    </location>
</feature>
<proteinExistence type="predicted"/>
<feature type="compositionally biased region" description="Basic and acidic residues" evidence="1">
    <location>
        <begin position="556"/>
        <end position="567"/>
    </location>
</feature>
<feature type="compositionally biased region" description="Polar residues" evidence="1">
    <location>
        <begin position="874"/>
        <end position="907"/>
    </location>
</feature>
<feature type="region of interest" description="Disordered" evidence="1">
    <location>
        <begin position="629"/>
        <end position="648"/>
    </location>
</feature>
<feature type="compositionally biased region" description="Polar residues" evidence="1">
    <location>
        <begin position="539"/>
        <end position="553"/>
    </location>
</feature>
<feature type="compositionally biased region" description="Basic and acidic residues" evidence="1">
    <location>
        <begin position="780"/>
        <end position="792"/>
    </location>
</feature>
<feature type="compositionally biased region" description="Basic and acidic residues" evidence="1">
    <location>
        <begin position="676"/>
        <end position="686"/>
    </location>
</feature>
<feature type="region of interest" description="Disordered" evidence="1">
    <location>
        <begin position="1247"/>
        <end position="1268"/>
    </location>
</feature>
<evidence type="ECO:0000256" key="1">
    <source>
        <dbReference type="SAM" id="MobiDB-lite"/>
    </source>
</evidence>
<feature type="region of interest" description="Disordered" evidence="1">
    <location>
        <begin position="661"/>
        <end position="700"/>
    </location>
</feature>
<organism evidence="2 3">
    <name type="scientific">Channa striata</name>
    <name type="common">Snakehead murrel</name>
    <name type="synonym">Ophicephalus striatus</name>
    <dbReference type="NCBI Taxonomy" id="64152"/>
    <lineage>
        <taxon>Eukaryota</taxon>
        <taxon>Metazoa</taxon>
        <taxon>Chordata</taxon>
        <taxon>Craniata</taxon>
        <taxon>Vertebrata</taxon>
        <taxon>Euteleostomi</taxon>
        <taxon>Actinopterygii</taxon>
        <taxon>Neopterygii</taxon>
        <taxon>Teleostei</taxon>
        <taxon>Neoteleostei</taxon>
        <taxon>Acanthomorphata</taxon>
        <taxon>Anabantaria</taxon>
        <taxon>Anabantiformes</taxon>
        <taxon>Channoidei</taxon>
        <taxon>Channidae</taxon>
        <taxon>Channa</taxon>
    </lineage>
</organism>
<feature type="compositionally biased region" description="Low complexity" evidence="1">
    <location>
        <begin position="1132"/>
        <end position="1142"/>
    </location>
</feature>
<feature type="compositionally biased region" description="Acidic residues" evidence="1">
    <location>
        <begin position="793"/>
        <end position="802"/>
    </location>
</feature>
<dbReference type="PANTHER" id="PTHR16757">
    <property type="entry name" value="DENDRIN"/>
    <property type="match status" value="1"/>
</dbReference>
<dbReference type="Pfam" id="PF15498">
    <property type="entry name" value="Dendrin"/>
    <property type="match status" value="1"/>
</dbReference>
<dbReference type="InterPro" id="IPR026500">
    <property type="entry name" value="Dendrin"/>
</dbReference>
<dbReference type="PANTHER" id="PTHR16757:SF1">
    <property type="entry name" value="DENDRIN"/>
    <property type="match status" value="1"/>
</dbReference>
<feature type="compositionally biased region" description="Basic and acidic residues" evidence="1">
    <location>
        <begin position="583"/>
        <end position="594"/>
    </location>
</feature>
<feature type="compositionally biased region" description="Polar residues" evidence="1">
    <location>
        <begin position="945"/>
        <end position="957"/>
    </location>
</feature>
<sequence>MHNVIPCFRSVYYTKMEFWPENQDHLPLYAKFGTVPGRNCTHEYHDRHQAPHYPLYYGEQQDHGRESCYWTVPGSRTGGTLQEYNPWTDPDLPSPPSSYFPFIQEHHTQQHQDRDREWTASQRTREYEKRFLREGWQSRWEPCSPVHYNREVSTKRSDGIYRELEAWAARYSHTLPRRRRVEAELRGASQGLPSERDGQSGTDPRVAALQQVRQSANIRESGVWNRGDRLQTPTYYPPQAPAPDTSHMVDIKGKTGYQRRMFSHPPGYIAPPPYNNQHKSSPVTHHCDTNWEEQGKRQTYLSQPALTKQNVPVELQNSRKRETENVTNRDENKTCPELEEIMHRRQKTGNLHSGSPVSVGNVHTQHQTMLLLEQPQMEQVDQSTKTNKQTSSKIIEGRKFRLNKKTGRMTIFCLVSRIAGVTETPSLPLCISQTNTENPVVEGVSKCSPDASNNQMSQADEVDFRVPILTEPSDKVLSNLRDKERETSPLIKSEMPEDNLSNNETTNVFPGKTHLTDVNSTFGKQSILSLKYPLWKEPSLTSRPETGSSSSCSFKLHSEEKESDGLHSQEGCAKAHPINSEVQRLDTKEDTESEDNKGLLVIDTSCVVVKMELIPSPKKEKVQVFSYAAQSEDSDNEIQTTTSPQPNILHVTTDQNAETKSFQINDKSAIDPHSALTEKRSTKYESEVSSPCIPSSSVPETLEERAERILGIPLYDCLAELQPGAAMSLPDLHVEEGEDEIKHDLLKNYLHDPVGQISGDPSEKKGTKTDLEVGQTEDALCFKDSDDFKDQPENEECEDFVGTEEQKSEVSKENNSDLQLEMDINMSKEIKMTKNDPFETTSEDGKTEHKEGENPPAENDPSSRPLSPPKDQKNLTTFPCISEANTEGNPEPNTAENLSAHSETSYFPETTPDQMPPPLPPGSIEPFPTFSSHTDLSPNPPLLNLTCQTSEAASSSSLCTMDLDRPAENENFAKDMTKELMSLQQSESDRLEIPVSLEQRDVTPEEQMKQAHPVDPLVQTLEIPEQTEAEQTQNEIGSPAELYETTISQDNMTDSHKQLEVNTMQKGFDNGKEEDVSCFKATSLTEEQSHIDADDAGLLEVNKPYFHAHTEFEMLQDTKPQTDASGLNCEVSPSPLDVLSPSKTPPYMSPKSETQPVSLLETDVVCPSELNPDTGISETTTAPIYLGSIEESLPSLLPFQSTSNLASSCSPPSHEGGESVSLDLPHKEESQYPKSLWDAVHRIRRHTAPDSENDEEEVSELWDPESLGQDLGFPDVGVDFDSRKVVFDKAAQFSTEERLREVEVEPIQQDTCHEEPSERAEDDTLSCSSTSSHSSGDTVIVAEDDEAEVTTLDDKTYSKTETNEEEEGSCLSEEFKGEVENVPVEDVEITELNVAVPDEVTG</sequence>
<gene>
    <name evidence="2" type="ORF">Q5P01_001817</name>
</gene>
<feature type="compositionally biased region" description="Pro residues" evidence="1">
    <location>
        <begin position="914"/>
        <end position="923"/>
    </location>
</feature>